<accession>A0A6A5QU37</accession>
<proteinExistence type="predicted"/>
<keyword evidence="4" id="KW-1185">Reference proteome</keyword>
<keyword evidence="2" id="KW-0812">Transmembrane</keyword>
<keyword evidence="2" id="KW-1133">Transmembrane helix</keyword>
<name>A0A6A5QU37_AMPQU</name>
<gene>
    <name evidence="3" type="ORF">BDU57DRAFT_133182</name>
</gene>
<dbReference type="Proteomes" id="UP000800096">
    <property type="component" value="Unassembled WGS sequence"/>
</dbReference>
<dbReference type="PANTHER" id="PTHR37544:SF1">
    <property type="entry name" value="PHOSPHORIBOSYLAMINOIMIDAZOLE-SUCCINOCARBOXAMIDE SYNTHASE"/>
    <property type="match status" value="1"/>
</dbReference>
<organism evidence="3 4">
    <name type="scientific">Ampelomyces quisqualis</name>
    <name type="common">Powdery mildew agent</name>
    <dbReference type="NCBI Taxonomy" id="50730"/>
    <lineage>
        <taxon>Eukaryota</taxon>
        <taxon>Fungi</taxon>
        <taxon>Dikarya</taxon>
        <taxon>Ascomycota</taxon>
        <taxon>Pezizomycotina</taxon>
        <taxon>Dothideomycetes</taxon>
        <taxon>Pleosporomycetidae</taxon>
        <taxon>Pleosporales</taxon>
        <taxon>Pleosporineae</taxon>
        <taxon>Phaeosphaeriaceae</taxon>
        <taxon>Ampelomyces</taxon>
    </lineage>
</organism>
<keyword evidence="2" id="KW-0472">Membrane</keyword>
<dbReference type="InterPro" id="IPR021840">
    <property type="entry name" value="DUF3433"/>
</dbReference>
<sequence>MFTEDAYVMTATGKSFTADLSCEKAVIDPNVTFYCPPESGCTSLYVTMEARSESCHMSKFPRNNRTFTVTNNGVPYGSWFGAVLPGTCDGADDEPDRDRLVVFTLYKEQNATLTNSTAVFCKPSFKLQQSTITIDQDGRLKSVDSGMILETPEEFTTLALSDAVRTTINQIDNIKIQTELATQYPIYPKHFGFTSIFLNLILRTKAKKDVEDFSDSDLLARGAQEVFKSVAAQVAKRYFLSSDNSNTAESVSGTVEYVQERLFARIPTLRAMESLIIAMVVICLYMALRPISPTTPQDPASIARLASMISQSHNFTLNMSSTGFLSLKSIGSLLSGRYSLTYLNNADASASQSPYVAIESYEMNGKRPAPSAEKYWRPISTSWPARVLLLAVPLSIIVALEVTFRKSQRDNGLLNVASDKWTEYGSEFIPALVMVLTKLLFSSADFDLRIIDPYVQLKQRHARAKSSILNKTVFTWKSDAVWDAYRHGRTAVGTSTFSVIIASFLTVAASGLFSTVSVPHQRSATVMRTDSFFDPATMSSNLNGTFNYTTSLGARLVVYDRMSSPPWTFGPYVLPTLSINNNGSENFNALAKVKVDLPVRRSALNCQIVPQNELAFNYTQWDEGFKKKPEYNNGLMVHWPLLDGNSCTGLKQDDEPVFQMISIKDGPFGTWTNFEPKYVNYQSPCPTSYGVYGTWEGRRPKEINVVLCWSSIEELQASAQFDMPNWKLHSLQVDEGSKKNISSGWSTQLNLGNSVFGGSKGNISTSLDGVFSALVRNSTTNILQTQLLEHANFDKMYARIQAVYSRAAAQITNREGRYTNLTATASAIALPATATDSSTSRLKQNLISTRILQSLLIAMLVCALLCLLTFNPKNVLPKNPCSIAAQASLVAGSLMMREMPAEAQCMGDKEFDALFDGGRYALGWSEDGDGRGRFGVDTDMTPKKEKGGWLRWRKSNE</sequence>
<protein>
    <submittedName>
        <fullName evidence="3">Uncharacterized protein</fullName>
    </submittedName>
</protein>
<dbReference type="EMBL" id="ML979133">
    <property type="protein sequence ID" value="KAF1919195.1"/>
    <property type="molecule type" value="Genomic_DNA"/>
</dbReference>
<evidence type="ECO:0000256" key="2">
    <source>
        <dbReference type="SAM" id="Phobius"/>
    </source>
</evidence>
<evidence type="ECO:0000256" key="1">
    <source>
        <dbReference type="SAM" id="MobiDB-lite"/>
    </source>
</evidence>
<dbReference type="PANTHER" id="PTHR37544">
    <property type="entry name" value="SPRAY-RELATED"/>
    <property type="match status" value="1"/>
</dbReference>
<dbReference type="AlphaFoldDB" id="A0A6A5QU37"/>
<feature type="transmembrane region" description="Helical" evidence="2">
    <location>
        <begin position="851"/>
        <end position="870"/>
    </location>
</feature>
<feature type="region of interest" description="Disordered" evidence="1">
    <location>
        <begin position="933"/>
        <end position="957"/>
    </location>
</feature>
<evidence type="ECO:0000313" key="3">
    <source>
        <dbReference type="EMBL" id="KAF1919195.1"/>
    </source>
</evidence>
<reference evidence="3" key="1">
    <citation type="journal article" date="2020" name="Stud. Mycol.">
        <title>101 Dothideomycetes genomes: a test case for predicting lifestyles and emergence of pathogens.</title>
        <authorList>
            <person name="Haridas S."/>
            <person name="Albert R."/>
            <person name="Binder M."/>
            <person name="Bloem J."/>
            <person name="Labutti K."/>
            <person name="Salamov A."/>
            <person name="Andreopoulos B."/>
            <person name="Baker S."/>
            <person name="Barry K."/>
            <person name="Bills G."/>
            <person name="Bluhm B."/>
            <person name="Cannon C."/>
            <person name="Castanera R."/>
            <person name="Culley D."/>
            <person name="Daum C."/>
            <person name="Ezra D."/>
            <person name="Gonzalez J."/>
            <person name="Henrissat B."/>
            <person name="Kuo A."/>
            <person name="Liang C."/>
            <person name="Lipzen A."/>
            <person name="Lutzoni F."/>
            <person name="Magnuson J."/>
            <person name="Mondo S."/>
            <person name="Nolan M."/>
            <person name="Ohm R."/>
            <person name="Pangilinan J."/>
            <person name="Park H.-J."/>
            <person name="Ramirez L."/>
            <person name="Alfaro M."/>
            <person name="Sun H."/>
            <person name="Tritt A."/>
            <person name="Yoshinaga Y."/>
            <person name="Zwiers L.-H."/>
            <person name="Turgeon B."/>
            <person name="Goodwin S."/>
            <person name="Spatafora J."/>
            <person name="Crous P."/>
            <person name="Grigoriev I."/>
        </authorList>
    </citation>
    <scope>NUCLEOTIDE SEQUENCE</scope>
    <source>
        <strain evidence="3">HMLAC05119</strain>
    </source>
</reference>
<evidence type="ECO:0000313" key="4">
    <source>
        <dbReference type="Proteomes" id="UP000800096"/>
    </source>
</evidence>
<dbReference type="Pfam" id="PF11915">
    <property type="entry name" value="DUF3433"/>
    <property type="match status" value="1"/>
</dbReference>
<dbReference type="OrthoDB" id="3912677at2759"/>